<keyword evidence="7" id="KW-0997">Cell inner membrane</keyword>
<dbReference type="InterPro" id="IPR046342">
    <property type="entry name" value="CBS_dom_sf"/>
</dbReference>
<dbReference type="InterPro" id="IPR000644">
    <property type="entry name" value="CBS_dom"/>
</dbReference>
<keyword evidence="7" id="KW-1003">Cell membrane</keyword>
<proteinExistence type="inferred from homology"/>
<sequence length="402" mass="44593">MITLENVTKIFESPSGAITAVDHVSFEVPEGEICILLGPSGCGKTTTMKMVNRLIEKTGGKIFVDGKDIDDYDPVTLRRTMGYVIQQIGLFPNMTVEENIMVVPRLVGTPDAKARKRAAELLGMVALDPGIFLKRFPRELSGGQQQRVGVARALAADPPVLIMDEPFGAIDPINRETIQDEFLKMQANLKKTIMFVSHDIDEAVKMGDRIAIFREGRLEQYDRPDTVLAHPTNSFVREFVGGDRTLKRLRLVRVGDAMHPGAPYVFPEDRIGDAVARMHEYGHRSIVVLNREDMTPTGLIRLAEVEEARGSCGEHAMRLPGRVHVDADLRRAVSEMFTQDTTWLACVDSDGRFKGHITQRAITHLLGETYRHPNEGVVPDTRRQRGEAVLEPETGPIPGAPA</sequence>
<comment type="similarity">
    <text evidence="1 7">Belongs to the ABC transporter superfamily.</text>
</comment>
<dbReference type="AlphaFoldDB" id="A0A7W6RXA9"/>
<evidence type="ECO:0000256" key="8">
    <source>
        <dbReference type="SAM" id="MobiDB-lite"/>
    </source>
</evidence>
<keyword evidence="6" id="KW-0129">CBS domain</keyword>
<evidence type="ECO:0000313" key="11">
    <source>
        <dbReference type="EMBL" id="MBB4284786.1"/>
    </source>
</evidence>
<dbReference type="GO" id="GO:0005524">
    <property type="term" value="F:ATP binding"/>
    <property type="evidence" value="ECO:0007669"/>
    <property type="project" value="UniProtKB-UniRule"/>
</dbReference>
<dbReference type="GO" id="GO:0016887">
    <property type="term" value="F:ATP hydrolysis activity"/>
    <property type="evidence" value="ECO:0007669"/>
    <property type="project" value="UniProtKB-UniRule"/>
</dbReference>
<dbReference type="SUPFAM" id="SSF52540">
    <property type="entry name" value="P-loop containing nucleoside triphosphate hydrolases"/>
    <property type="match status" value="1"/>
</dbReference>
<gene>
    <name evidence="11" type="ORF">GGD88_000497</name>
</gene>
<keyword evidence="5 7" id="KW-0067">ATP-binding</keyword>
<feature type="domain" description="CBS" evidence="10">
    <location>
        <begin position="258"/>
        <end position="317"/>
    </location>
</feature>
<organism evidence="11 12">
    <name type="scientific">Roseospira goensis</name>
    <dbReference type="NCBI Taxonomy" id="391922"/>
    <lineage>
        <taxon>Bacteria</taxon>
        <taxon>Pseudomonadati</taxon>
        <taxon>Pseudomonadota</taxon>
        <taxon>Alphaproteobacteria</taxon>
        <taxon>Rhodospirillales</taxon>
        <taxon>Rhodospirillaceae</taxon>
        <taxon>Roseospira</taxon>
    </lineage>
</organism>
<dbReference type="NCBIfam" id="TIGR01186">
    <property type="entry name" value="proV"/>
    <property type="match status" value="1"/>
</dbReference>
<dbReference type="InterPro" id="IPR005892">
    <property type="entry name" value="Gly-betaine_transp_ATP-bd"/>
</dbReference>
<dbReference type="GO" id="GO:0015418">
    <property type="term" value="F:ABC-type quaternary ammonium compound transporting activity"/>
    <property type="evidence" value="ECO:0007669"/>
    <property type="project" value="UniProtKB-EC"/>
</dbReference>
<dbReference type="GO" id="GO:0006865">
    <property type="term" value="P:amino acid transport"/>
    <property type="evidence" value="ECO:0007669"/>
    <property type="project" value="UniProtKB-UniRule"/>
</dbReference>
<dbReference type="PANTHER" id="PTHR43117">
    <property type="entry name" value="OSMOPROTECTANT IMPORT ATP-BINDING PROTEIN OSMV"/>
    <property type="match status" value="1"/>
</dbReference>
<dbReference type="EC" id="7.6.2.9" evidence="7"/>
<evidence type="ECO:0000256" key="5">
    <source>
        <dbReference type="ARBA" id="ARBA00022840"/>
    </source>
</evidence>
<evidence type="ECO:0000256" key="6">
    <source>
        <dbReference type="PROSITE-ProRule" id="PRU00703"/>
    </source>
</evidence>
<evidence type="ECO:0000313" key="12">
    <source>
        <dbReference type="Proteomes" id="UP000555728"/>
    </source>
</evidence>
<dbReference type="Gene3D" id="3.10.580.10">
    <property type="entry name" value="CBS-domain"/>
    <property type="match status" value="1"/>
</dbReference>
<evidence type="ECO:0000256" key="7">
    <source>
        <dbReference type="RuleBase" id="RU369116"/>
    </source>
</evidence>
<keyword evidence="7" id="KW-0472">Membrane</keyword>
<dbReference type="Proteomes" id="UP000555728">
    <property type="component" value="Unassembled WGS sequence"/>
</dbReference>
<protein>
    <recommendedName>
        <fullName evidence="7">Quaternary amine transport ATP-binding protein</fullName>
        <ecNumber evidence="7">7.6.2.9</ecNumber>
    </recommendedName>
</protein>
<dbReference type="InterPro" id="IPR003439">
    <property type="entry name" value="ABC_transporter-like_ATP-bd"/>
</dbReference>
<evidence type="ECO:0000256" key="4">
    <source>
        <dbReference type="ARBA" id="ARBA00022741"/>
    </source>
</evidence>
<keyword evidence="3" id="KW-0677">Repeat</keyword>
<comment type="subunit">
    <text evidence="7">The complex is probably composed of two ATP-binding proteins, two transmembrane proteins and a solute-binding protein.</text>
</comment>
<dbReference type="GO" id="GO:0031460">
    <property type="term" value="P:glycine betaine transport"/>
    <property type="evidence" value="ECO:0007669"/>
    <property type="project" value="InterPro"/>
</dbReference>
<dbReference type="Gene3D" id="3.40.50.300">
    <property type="entry name" value="P-loop containing nucleotide triphosphate hydrolases"/>
    <property type="match status" value="1"/>
</dbReference>
<evidence type="ECO:0000256" key="3">
    <source>
        <dbReference type="ARBA" id="ARBA00022737"/>
    </source>
</evidence>
<dbReference type="EMBL" id="JACIGI010000003">
    <property type="protein sequence ID" value="MBB4284786.1"/>
    <property type="molecule type" value="Genomic_DNA"/>
</dbReference>
<reference evidence="11 12" key="1">
    <citation type="submission" date="2020-08" db="EMBL/GenBank/DDBJ databases">
        <title>Genome sequencing of Purple Non-Sulfur Bacteria from various extreme environments.</title>
        <authorList>
            <person name="Mayer M."/>
        </authorList>
    </citation>
    <scope>NUCLEOTIDE SEQUENCE [LARGE SCALE GENOMIC DNA]</scope>
    <source>
        <strain evidence="11 12">JA135</strain>
    </source>
</reference>
<name>A0A7W6RXA9_9PROT</name>
<dbReference type="Pfam" id="PF00005">
    <property type="entry name" value="ABC_tran"/>
    <property type="match status" value="1"/>
</dbReference>
<evidence type="ECO:0000259" key="9">
    <source>
        <dbReference type="PROSITE" id="PS50893"/>
    </source>
</evidence>
<feature type="compositionally biased region" description="Basic and acidic residues" evidence="8">
    <location>
        <begin position="373"/>
        <end position="388"/>
    </location>
</feature>
<dbReference type="InterPro" id="IPR017871">
    <property type="entry name" value="ABC_transporter-like_CS"/>
</dbReference>
<keyword evidence="12" id="KW-1185">Reference proteome</keyword>
<accession>A0A7W6RXA9</accession>
<dbReference type="InterPro" id="IPR027417">
    <property type="entry name" value="P-loop_NTPase"/>
</dbReference>
<dbReference type="PROSITE" id="PS50893">
    <property type="entry name" value="ABC_TRANSPORTER_2"/>
    <property type="match status" value="1"/>
</dbReference>
<dbReference type="GO" id="GO:0005886">
    <property type="term" value="C:plasma membrane"/>
    <property type="evidence" value="ECO:0007669"/>
    <property type="project" value="UniProtKB-SubCell"/>
</dbReference>
<dbReference type="SUPFAM" id="SSF54631">
    <property type="entry name" value="CBS-domain pair"/>
    <property type="match status" value="1"/>
</dbReference>
<dbReference type="InterPro" id="IPR003593">
    <property type="entry name" value="AAA+_ATPase"/>
</dbReference>
<dbReference type="FunFam" id="3.40.50.300:FF:000425">
    <property type="entry name" value="Probable ABC transporter, ATP-binding subunit"/>
    <property type="match status" value="1"/>
</dbReference>
<dbReference type="Pfam" id="PF00571">
    <property type="entry name" value="CBS"/>
    <property type="match status" value="1"/>
</dbReference>
<evidence type="ECO:0000256" key="1">
    <source>
        <dbReference type="ARBA" id="ARBA00005417"/>
    </source>
</evidence>
<feature type="region of interest" description="Disordered" evidence="8">
    <location>
        <begin position="373"/>
        <end position="402"/>
    </location>
</feature>
<dbReference type="RefSeq" id="WP_184431367.1">
    <property type="nucleotide sequence ID" value="NZ_JACIGI010000003.1"/>
</dbReference>
<keyword evidence="4 7" id="KW-0547">Nucleotide-binding</keyword>
<evidence type="ECO:0000256" key="2">
    <source>
        <dbReference type="ARBA" id="ARBA00022448"/>
    </source>
</evidence>
<dbReference type="PANTHER" id="PTHR43117:SF4">
    <property type="entry name" value="OSMOPROTECTANT IMPORT ATP-BINDING PROTEIN OSMV"/>
    <property type="match status" value="1"/>
</dbReference>
<evidence type="ECO:0000259" key="10">
    <source>
        <dbReference type="PROSITE" id="PS51371"/>
    </source>
</evidence>
<comment type="subcellular location">
    <subcellularLocation>
        <location evidence="7">Cell inner membrane</location>
        <topology evidence="7">Peripheral membrane protein</topology>
    </subcellularLocation>
</comment>
<comment type="catalytic activity">
    <reaction evidence="7">
        <text>a quaternary ammonium(out) + ATP + H2O = a quaternary ammonium(in) + ADP + phosphate + H(+)</text>
        <dbReference type="Rhea" id="RHEA:11036"/>
        <dbReference type="ChEBI" id="CHEBI:15377"/>
        <dbReference type="ChEBI" id="CHEBI:15378"/>
        <dbReference type="ChEBI" id="CHEBI:30616"/>
        <dbReference type="ChEBI" id="CHEBI:35267"/>
        <dbReference type="ChEBI" id="CHEBI:43474"/>
        <dbReference type="ChEBI" id="CHEBI:456216"/>
    </reaction>
</comment>
<comment type="caution">
    <text evidence="11">The sequence shown here is derived from an EMBL/GenBank/DDBJ whole genome shotgun (WGS) entry which is preliminary data.</text>
</comment>
<dbReference type="PROSITE" id="PS51371">
    <property type="entry name" value="CBS"/>
    <property type="match status" value="1"/>
</dbReference>
<dbReference type="PROSITE" id="PS00211">
    <property type="entry name" value="ABC_TRANSPORTER_1"/>
    <property type="match status" value="1"/>
</dbReference>
<keyword evidence="2 7" id="KW-0813">Transport</keyword>
<feature type="domain" description="ABC transporter" evidence="9">
    <location>
        <begin position="2"/>
        <end position="240"/>
    </location>
</feature>
<dbReference type="SMART" id="SM00382">
    <property type="entry name" value="AAA"/>
    <property type="match status" value="1"/>
</dbReference>